<feature type="compositionally biased region" description="Low complexity" evidence="1">
    <location>
        <begin position="28"/>
        <end position="40"/>
    </location>
</feature>
<dbReference type="Pfam" id="PF00564">
    <property type="entry name" value="PB1"/>
    <property type="match status" value="1"/>
</dbReference>
<feature type="compositionally biased region" description="Low complexity" evidence="1">
    <location>
        <begin position="1"/>
        <end position="17"/>
    </location>
</feature>
<dbReference type="SUPFAM" id="SSF54277">
    <property type="entry name" value="CAD &amp; PB1 domains"/>
    <property type="match status" value="1"/>
</dbReference>
<evidence type="ECO:0000313" key="3">
    <source>
        <dbReference type="EMBL" id="KAJ0966514.1"/>
    </source>
</evidence>
<keyword evidence="4" id="KW-1185">Reference proteome</keyword>
<name>A0A9D5H7U7_9LILI</name>
<feature type="region of interest" description="Disordered" evidence="1">
    <location>
        <begin position="1"/>
        <end position="40"/>
    </location>
</feature>
<evidence type="ECO:0000313" key="4">
    <source>
        <dbReference type="Proteomes" id="UP001085076"/>
    </source>
</evidence>
<evidence type="ECO:0000256" key="1">
    <source>
        <dbReference type="SAM" id="MobiDB-lite"/>
    </source>
</evidence>
<reference evidence="3" key="2">
    <citation type="journal article" date="2022" name="Hortic Res">
        <title>The genome of Dioscorea zingiberensis sheds light on the biosynthesis, origin and evolution of the medicinally important diosgenin saponins.</title>
        <authorList>
            <person name="Li Y."/>
            <person name="Tan C."/>
            <person name="Li Z."/>
            <person name="Guo J."/>
            <person name="Li S."/>
            <person name="Chen X."/>
            <person name="Wang C."/>
            <person name="Dai X."/>
            <person name="Yang H."/>
            <person name="Song W."/>
            <person name="Hou L."/>
            <person name="Xu J."/>
            <person name="Tong Z."/>
            <person name="Xu A."/>
            <person name="Yuan X."/>
            <person name="Wang W."/>
            <person name="Yang Q."/>
            <person name="Chen L."/>
            <person name="Sun Z."/>
            <person name="Wang K."/>
            <person name="Pan B."/>
            <person name="Chen J."/>
            <person name="Bao Y."/>
            <person name="Liu F."/>
            <person name="Qi X."/>
            <person name="Gang D.R."/>
            <person name="Wen J."/>
            <person name="Li J."/>
        </authorList>
    </citation>
    <scope>NUCLEOTIDE SEQUENCE</scope>
    <source>
        <strain evidence="3">Dzin_1.0</strain>
    </source>
</reference>
<dbReference type="AlphaFoldDB" id="A0A9D5H7U7"/>
<reference evidence="3" key="1">
    <citation type="submission" date="2021-03" db="EMBL/GenBank/DDBJ databases">
        <authorList>
            <person name="Li Z."/>
            <person name="Yang C."/>
        </authorList>
    </citation>
    <scope>NUCLEOTIDE SEQUENCE</scope>
    <source>
        <strain evidence="3">Dzin_1.0</strain>
        <tissue evidence="3">Leaf</tissue>
    </source>
</reference>
<protein>
    <recommendedName>
        <fullName evidence="2">PB1 domain-containing protein</fullName>
    </recommendedName>
</protein>
<dbReference type="Gene3D" id="3.10.20.90">
    <property type="entry name" value="Phosphatidylinositol 3-kinase Catalytic Subunit, Chain A, domain 1"/>
    <property type="match status" value="1"/>
</dbReference>
<dbReference type="InterPro" id="IPR000270">
    <property type="entry name" value="PB1_dom"/>
</dbReference>
<dbReference type="EMBL" id="JAGGNH010000007">
    <property type="protein sequence ID" value="KAJ0966514.1"/>
    <property type="molecule type" value="Genomic_DNA"/>
</dbReference>
<feature type="domain" description="PB1" evidence="2">
    <location>
        <begin position="59"/>
        <end position="152"/>
    </location>
</feature>
<dbReference type="PANTHER" id="PTHR31066">
    <property type="entry name" value="OS05G0427100 PROTEIN-RELATED"/>
    <property type="match status" value="1"/>
</dbReference>
<proteinExistence type="predicted"/>
<dbReference type="OrthoDB" id="1938580at2759"/>
<dbReference type="SMART" id="SM00666">
    <property type="entry name" value="PB1"/>
    <property type="match status" value="1"/>
</dbReference>
<gene>
    <name evidence="3" type="ORF">J5N97_023431</name>
</gene>
<sequence>METNYSFSSFPDSVDSSPRSREIDSENPASWDDSAPPSSATSQRVKLMVSFGGRIQPRPHDNQLSYVGGDTKILVVDRSVRLPAVLARLCAISGADDLCLKYQLPGEDLDALVSVTNDEDLEHMMLEYDRLFRAVAPGAKAAPRLRLFVFPIASPKPSLAAADPKSDRQWFVDVLNDVPAQPPPPAPTVTPQGEGPDFLFGLEKRFVPAPAVKIQDPAPVFVTSEPLPVEAPIARSDLAKDDRPIGVESGLDIQRQIQELQRLQIAENHEHAAFQRKASDETLARVYPTEYYLPPPRVQEKTPPVTAQIPATATAYWPDHRTMGAGGRYTSVAASDRPVYLIHATPGVYPPTIQTQAGQGFYAAAVPKMGFPAPEVYRDASQVYAGTGPYADGGAGLVRTQGTEAAFPAPTQVAYDSAGRAVYFAGAVQSYPTVTINPEGKIVKPSQVS</sequence>
<accession>A0A9D5H7U7</accession>
<comment type="caution">
    <text evidence="3">The sequence shown here is derived from an EMBL/GenBank/DDBJ whole genome shotgun (WGS) entry which is preliminary data.</text>
</comment>
<dbReference type="Proteomes" id="UP001085076">
    <property type="component" value="Miscellaneous, Linkage group lg07"/>
</dbReference>
<dbReference type="CDD" id="cd06410">
    <property type="entry name" value="PB1_UP2"/>
    <property type="match status" value="1"/>
</dbReference>
<dbReference type="InterPro" id="IPR053198">
    <property type="entry name" value="Gynoecium_Dev_Regulator"/>
</dbReference>
<dbReference type="PANTHER" id="PTHR31066:SF85">
    <property type="entry name" value="OS02G0809100 PROTEIN"/>
    <property type="match status" value="1"/>
</dbReference>
<evidence type="ECO:0000259" key="2">
    <source>
        <dbReference type="SMART" id="SM00666"/>
    </source>
</evidence>
<organism evidence="3 4">
    <name type="scientific">Dioscorea zingiberensis</name>
    <dbReference type="NCBI Taxonomy" id="325984"/>
    <lineage>
        <taxon>Eukaryota</taxon>
        <taxon>Viridiplantae</taxon>
        <taxon>Streptophyta</taxon>
        <taxon>Embryophyta</taxon>
        <taxon>Tracheophyta</taxon>
        <taxon>Spermatophyta</taxon>
        <taxon>Magnoliopsida</taxon>
        <taxon>Liliopsida</taxon>
        <taxon>Dioscoreales</taxon>
        <taxon>Dioscoreaceae</taxon>
        <taxon>Dioscorea</taxon>
    </lineage>
</organism>